<comment type="caution">
    <text evidence="1">The sequence shown here is derived from an EMBL/GenBank/DDBJ whole genome shotgun (WGS) entry which is preliminary data.</text>
</comment>
<name>A0ABP9F4P4_9ACTN</name>
<reference evidence="2" key="1">
    <citation type="journal article" date="2019" name="Int. J. Syst. Evol. Microbiol.">
        <title>The Global Catalogue of Microorganisms (GCM) 10K type strain sequencing project: providing services to taxonomists for standard genome sequencing and annotation.</title>
        <authorList>
            <consortium name="The Broad Institute Genomics Platform"/>
            <consortium name="The Broad Institute Genome Sequencing Center for Infectious Disease"/>
            <person name="Wu L."/>
            <person name="Ma J."/>
        </authorList>
    </citation>
    <scope>NUCLEOTIDE SEQUENCE [LARGE SCALE GENOMIC DNA]</scope>
    <source>
        <strain evidence="2">JCM 19125</strain>
    </source>
</reference>
<dbReference type="Proteomes" id="UP001501521">
    <property type="component" value="Unassembled WGS sequence"/>
</dbReference>
<dbReference type="EMBL" id="BAABLV010000014">
    <property type="protein sequence ID" value="GAA4893952.1"/>
    <property type="molecule type" value="Genomic_DNA"/>
</dbReference>
<gene>
    <name evidence="1" type="ORF">GCM10025789_08970</name>
</gene>
<proteinExistence type="predicted"/>
<evidence type="ECO:0000313" key="2">
    <source>
        <dbReference type="Proteomes" id="UP001501521"/>
    </source>
</evidence>
<keyword evidence="2" id="KW-1185">Reference proteome</keyword>
<organism evidence="1 2">
    <name type="scientific">Tessaracoccus lubricantis</name>
    <dbReference type="NCBI Taxonomy" id="545543"/>
    <lineage>
        <taxon>Bacteria</taxon>
        <taxon>Bacillati</taxon>
        <taxon>Actinomycetota</taxon>
        <taxon>Actinomycetes</taxon>
        <taxon>Propionibacteriales</taxon>
        <taxon>Propionibacteriaceae</taxon>
        <taxon>Tessaracoccus</taxon>
    </lineage>
</organism>
<evidence type="ECO:0000313" key="1">
    <source>
        <dbReference type="EMBL" id="GAA4893952.1"/>
    </source>
</evidence>
<protein>
    <submittedName>
        <fullName evidence="1">Uncharacterized protein</fullName>
    </submittedName>
</protein>
<accession>A0ABP9F4P4</accession>
<sequence>MVTINLLQIVLTSYTDHLTPPVALIGPSLLFGYALKGEAPMLKITAAHLLPNANGAGSVALPLNA</sequence>